<proteinExistence type="inferred from homology"/>
<sequence>MNATLESVLSFEGNDTNGTLMDRYDPGIFKMNATLESVLSFEGNDTNGTLMDRYDPTPSVAFLSTLFPLMVCGNVVVLTLILKKRGRKTRMDLLFANTACADLSVAFFLVLSDLFWHKTHHWYAGNAACKIVRYLAIVATYSSNYAIVALSLDRCHSVARPMQSYSRGLKGCRVYIGVSWGLSFLFSLSAIIMFRVNYEETQCGIIKMNSKEWQIYFTIAALSIFVFPAIIITICYTIIVAIVWKNSAFTVSDSAILVQNATILNSEARNTIGRETLSRAKIKSIKITFGIVVAFILSWSPYFIFNFLSVYHHIAIDSYHMRQMSVLFQTFAPINSAVNPLLFLIFNGKKYFEKCKKNNPACHTDVTHLH</sequence>
<evidence type="ECO:0000259" key="7">
    <source>
        <dbReference type="PROSITE" id="PS50262"/>
    </source>
</evidence>
<accession>A0A8B8D3C5</accession>
<evidence type="ECO:0000313" key="8">
    <source>
        <dbReference type="Proteomes" id="UP000694844"/>
    </source>
</evidence>
<dbReference type="PROSITE" id="PS50262">
    <property type="entry name" value="G_PROTEIN_RECEP_F1_2"/>
    <property type="match status" value="1"/>
</dbReference>
<dbReference type="PANTHER" id="PTHR24244">
    <property type="entry name" value="NEUROPEPTIDE S RECEPTOR"/>
    <property type="match status" value="1"/>
</dbReference>
<dbReference type="PRINTS" id="PR00237">
    <property type="entry name" value="GPCRRHODOPSN"/>
</dbReference>
<comment type="similarity">
    <text evidence="5">Belongs to the G-protein coupled receptor 1 family.</text>
</comment>
<dbReference type="AlphaFoldDB" id="A0A8B8D3C5"/>
<comment type="subcellular location">
    <subcellularLocation>
        <location evidence="1">Membrane</location>
    </subcellularLocation>
</comment>
<feature type="transmembrane region" description="Helical" evidence="6">
    <location>
        <begin position="60"/>
        <end position="81"/>
    </location>
</feature>
<keyword evidence="3 6" id="KW-1133">Transmembrane helix</keyword>
<evidence type="ECO:0000256" key="1">
    <source>
        <dbReference type="ARBA" id="ARBA00004370"/>
    </source>
</evidence>
<feature type="transmembrane region" description="Helical" evidence="6">
    <location>
        <begin position="131"/>
        <end position="152"/>
    </location>
</feature>
<dbReference type="PANTHER" id="PTHR24244:SF1">
    <property type="entry name" value="G-PROTEIN COUPLED RECEPTORS FAMILY 1 PROFILE DOMAIN-CONTAINING PROTEIN"/>
    <property type="match status" value="1"/>
</dbReference>
<gene>
    <name evidence="9" type="primary">LOC111123870</name>
</gene>
<dbReference type="KEGG" id="cvn:111123870"/>
<name>A0A8B8D3C5_CRAVI</name>
<feature type="transmembrane region" description="Helical" evidence="6">
    <location>
        <begin position="93"/>
        <end position="111"/>
    </location>
</feature>
<feature type="transmembrane region" description="Helical" evidence="6">
    <location>
        <begin position="326"/>
        <end position="346"/>
    </location>
</feature>
<dbReference type="Pfam" id="PF00001">
    <property type="entry name" value="7tm_1"/>
    <property type="match status" value="1"/>
</dbReference>
<dbReference type="Gene3D" id="1.20.1070.10">
    <property type="entry name" value="Rhodopsin 7-helix transmembrane proteins"/>
    <property type="match status" value="1"/>
</dbReference>
<keyword evidence="5" id="KW-0807">Transducer</keyword>
<dbReference type="GeneID" id="111123870"/>
<dbReference type="InterPro" id="IPR017452">
    <property type="entry name" value="GPCR_Rhodpsn_7TM"/>
</dbReference>
<dbReference type="SUPFAM" id="SSF81321">
    <property type="entry name" value="Family A G protein-coupled receptor-like"/>
    <property type="match status" value="1"/>
</dbReference>
<keyword evidence="2 5" id="KW-0812">Transmembrane</keyword>
<organism evidence="8 9">
    <name type="scientific">Crassostrea virginica</name>
    <name type="common">Eastern oyster</name>
    <dbReference type="NCBI Taxonomy" id="6565"/>
    <lineage>
        <taxon>Eukaryota</taxon>
        <taxon>Metazoa</taxon>
        <taxon>Spiralia</taxon>
        <taxon>Lophotrochozoa</taxon>
        <taxon>Mollusca</taxon>
        <taxon>Bivalvia</taxon>
        <taxon>Autobranchia</taxon>
        <taxon>Pteriomorphia</taxon>
        <taxon>Ostreida</taxon>
        <taxon>Ostreoidea</taxon>
        <taxon>Ostreidae</taxon>
        <taxon>Crassostrea</taxon>
    </lineage>
</organism>
<dbReference type="PROSITE" id="PS00237">
    <property type="entry name" value="G_PROTEIN_RECEP_F1_1"/>
    <property type="match status" value="1"/>
</dbReference>
<keyword evidence="8" id="KW-1185">Reference proteome</keyword>
<dbReference type="GO" id="GO:0016020">
    <property type="term" value="C:membrane"/>
    <property type="evidence" value="ECO:0007669"/>
    <property type="project" value="UniProtKB-SubCell"/>
</dbReference>
<dbReference type="InterPro" id="IPR000276">
    <property type="entry name" value="GPCR_Rhodpsn"/>
</dbReference>
<dbReference type="GO" id="GO:0008188">
    <property type="term" value="F:neuropeptide receptor activity"/>
    <property type="evidence" value="ECO:0007669"/>
    <property type="project" value="InterPro"/>
</dbReference>
<feature type="transmembrane region" description="Helical" evidence="6">
    <location>
        <begin position="287"/>
        <end position="314"/>
    </location>
</feature>
<feature type="transmembrane region" description="Helical" evidence="6">
    <location>
        <begin position="173"/>
        <end position="195"/>
    </location>
</feature>
<evidence type="ECO:0000256" key="2">
    <source>
        <dbReference type="ARBA" id="ARBA00022692"/>
    </source>
</evidence>
<feature type="transmembrane region" description="Helical" evidence="6">
    <location>
        <begin position="215"/>
        <end position="244"/>
    </location>
</feature>
<keyword evidence="5" id="KW-0675">Receptor</keyword>
<evidence type="ECO:0000256" key="6">
    <source>
        <dbReference type="SAM" id="Phobius"/>
    </source>
</evidence>
<keyword evidence="5" id="KW-0297">G-protein coupled receptor</keyword>
<evidence type="ECO:0000256" key="4">
    <source>
        <dbReference type="ARBA" id="ARBA00023136"/>
    </source>
</evidence>
<evidence type="ECO:0000256" key="3">
    <source>
        <dbReference type="ARBA" id="ARBA00022989"/>
    </source>
</evidence>
<evidence type="ECO:0000256" key="5">
    <source>
        <dbReference type="RuleBase" id="RU000688"/>
    </source>
</evidence>
<reference evidence="9" key="1">
    <citation type="submission" date="2025-08" db="UniProtKB">
        <authorList>
            <consortium name="RefSeq"/>
        </authorList>
    </citation>
    <scope>IDENTIFICATION</scope>
    <source>
        <tissue evidence="9">Whole sample</tissue>
    </source>
</reference>
<dbReference type="InterPro" id="IPR027294">
    <property type="entry name" value="NPS_rcpt"/>
</dbReference>
<dbReference type="Proteomes" id="UP000694844">
    <property type="component" value="Chromosome 3"/>
</dbReference>
<dbReference type="RefSeq" id="XP_022322225.1">
    <property type="nucleotide sequence ID" value="XM_022466517.1"/>
</dbReference>
<keyword evidence="4 6" id="KW-0472">Membrane</keyword>
<evidence type="ECO:0000313" key="9">
    <source>
        <dbReference type="RefSeq" id="XP_022322225.1"/>
    </source>
</evidence>
<feature type="domain" description="G-protein coupled receptors family 1 profile" evidence="7">
    <location>
        <begin position="73"/>
        <end position="343"/>
    </location>
</feature>
<dbReference type="OrthoDB" id="5987909at2759"/>
<protein>
    <submittedName>
        <fullName evidence="9">Cardioacceleratory peptide receptor-like</fullName>
    </submittedName>
</protein>